<dbReference type="Proteomes" id="UP000269396">
    <property type="component" value="Unassembled WGS sequence"/>
</dbReference>
<name>A0A183PR27_9TREM</name>
<keyword evidence="2" id="KW-1185">Reference proteome</keyword>
<dbReference type="EMBL" id="UZAL01037733">
    <property type="protein sequence ID" value="VDP72425.1"/>
    <property type="molecule type" value="Genomic_DNA"/>
</dbReference>
<proteinExistence type="predicted"/>
<reference evidence="1 2" key="1">
    <citation type="submission" date="2018-11" db="EMBL/GenBank/DDBJ databases">
        <authorList>
            <consortium name="Pathogen Informatics"/>
        </authorList>
    </citation>
    <scope>NUCLEOTIDE SEQUENCE [LARGE SCALE GENOMIC DNA]</scope>
    <source>
        <strain>Denwood</strain>
        <strain evidence="2">Zambia</strain>
    </source>
</reference>
<protein>
    <submittedName>
        <fullName evidence="1">Uncharacterized protein</fullName>
    </submittedName>
</protein>
<organism evidence="1 2">
    <name type="scientific">Schistosoma mattheei</name>
    <dbReference type="NCBI Taxonomy" id="31246"/>
    <lineage>
        <taxon>Eukaryota</taxon>
        <taxon>Metazoa</taxon>
        <taxon>Spiralia</taxon>
        <taxon>Lophotrochozoa</taxon>
        <taxon>Platyhelminthes</taxon>
        <taxon>Trematoda</taxon>
        <taxon>Digenea</taxon>
        <taxon>Strigeidida</taxon>
        <taxon>Schistosomatoidea</taxon>
        <taxon>Schistosomatidae</taxon>
        <taxon>Schistosoma</taxon>
    </lineage>
</organism>
<evidence type="ECO:0000313" key="1">
    <source>
        <dbReference type="EMBL" id="VDP72425.1"/>
    </source>
</evidence>
<gene>
    <name evidence="1" type="ORF">SMTD_LOCUS16813</name>
</gene>
<sequence>MVFPNEEAYSLLKTLDLPKKPISLPYTALKELLLDYVQNTNFEPNKRFCKVIRGVIKNSITLLRHPNTVHTQGYADNSLGLDL</sequence>
<evidence type="ECO:0000313" key="2">
    <source>
        <dbReference type="Proteomes" id="UP000269396"/>
    </source>
</evidence>
<accession>A0A183PR27</accession>
<dbReference type="AlphaFoldDB" id="A0A183PR27"/>